<dbReference type="InterPro" id="IPR001279">
    <property type="entry name" value="Metallo-B-lactamas"/>
</dbReference>
<sequence>MKNDSTESIENKSVTPSKKFSFRFTKKKLATIAGAITVALLSNYCAEKTPNYEGSPQFHDGGFKNVNPRQVVSTAEDIRVLWNFTFNKPPHTEPEKSLPVMTLSTEQLLRSPDNSVFRLGHSSLILKMKDKYWLTDPVFSKRASPVQWLGPKRFQDTPITIEQLPEIEGVLISHDHYDHLDYNSIMQLKDKTRYFLAPLGVGDLLRSWGIPPEKIIQLDWWQGYTLDGIQFVSTPAQHFSGRGLFDSNKRLWTSWTIVSDNFRLFFGGDSGYFDGFSKIGEAYGPFDMTFLETGAYDEGWRDIHMLPEDTIKAFQDLKGKWLFPIHNATFDLAFHTWDAPFNNIVTLAHQQGISLSTPEIGEGVEFLKPSVEKQWWKMNSQGK</sequence>
<comment type="caution">
    <text evidence="2">The sequence shown here is derived from an EMBL/GenBank/DDBJ whole genome shotgun (WGS) entry which is preliminary data.</text>
</comment>
<dbReference type="EMBL" id="JABBJF010000001">
    <property type="protein sequence ID" value="MBC1184432.1"/>
    <property type="molecule type" value="Genomic_DNA"/>
</dbReference>
<dbReference type="RefSeq" id="WP_185666244.1">
    <property type="nucleotide sequence ID" value="NZ_JABBJF010000001.1"/>
</dbReference>
<feature type="domain" description="Metallo-beta-lactamase" evidence="1">
    <location>
        <begin position="134"/>
        <end position="326"/>
    </location>
</feature>
<accession>A0ABR6RMV3</accession>
<name>A0ABR6RMV3_9ENTR</name>
<dbReference type="PANTHER" id="PTHR15032:SF4">
    <property type="entry name" value="N-ACYL-PHOSPHATIDYLETHANOLAMINE-HYDROLYZING PHOSPHOLIPASE D"/>
    <property type="match status" value="1"/>
</dbReference>
<proteinExistence type="predicted"/>
<organism evidence="2 3">
    <name type="scientific">Kluyvera sichuanensis</name>
    <dbReference type="NCBI Taxonomy" id="2725494"/>
    <lineage>
        <taxon>Bacteria</taxon>
        <taxon>Pseudomonadati</taxon>
        <taxon>Pseudomonadota</taxon>
        <taxon>Gammaproteobacteria</taxon>
        <taxon>Enterobacterales</taxon>
        <taxon>Enterobacteriaceae</taxon>
        <taxon>Kluyvera</taxon>
    </lineage>
</organism>
<dbReference type="Gene3D" id="3.60.15.10">
    <property type="entry name" value="Ribonuclease Z/Hydroxyacylglutathione hydrolase-like"/>
    <property type="match status" value="1"/>
</dbReference>
<protein>
    <submittedName>
        <fullName evidence="2">MBL fold metallo-hydrolase</fullName>
    </submittedName>
</protein>
<dbReference type="InterPro" id="IPR036866">
    <property type="entry name" value="RibonucZ/Hydroxyglut_hydro"/>
</dbReference>
<keyword evidence="3" id="KW-1185">Reference proteome</keyword>
<evidence type="ECO:0000313" key="3">
    <source>
        <dbReference type="Proteomes" id="UP000607331"/>
    </source>
</evidence>
<dbReference type="SUPFAM" id="SSF56281">
    <property type="entry name" value="Metallo-hydrolase/oxidoreductase"/>
    <property type="match status" value="1"/>
</dbReference>
<dbReference type="Pfam" id="PF12706">
    <property type="entry name" value="Lactamase_B_2"/>
    <property type="match status" value="1"/>
</dbReference>
<gene>
    <name evidence="2" type="ORF">HII27_01740</name>
</gene>
<evidence type="ECO:0000259" key="1">
    <source>
        <dbReference type="Pfam" id="PF12706"/>
    </source>
</evidence>
<dbReference type="Proteomes" id="UP000607331">
    <property type="component" value="Unassembled WGS sequence"/>
</dbReference>
<evidence type="ECO:0000313" key="2">
    <source>
        <dbReference type="EMBL" id="MBC1184432.1"/>
    </source>
</evidence>
<dbReference type="PANTHER" id="PTHR15032">
    <property type="entry name" value="N-ACYL-PHOSPHATIDYLETHANOLAMINE-HYDROLYZING PHOSPHOLIPASE D"/>
    <property type="match status" value="1"/>
</dbReference>
<reference evidence="2 3" key="1">
    <citation type="submission" date="2020-04" db="EMBL/GenBank/DDBJ databases">
        <title>The draft genome of Kluyvera sichuanensis strain SCKS090646.</title>
        <authorList>
            <person name="Wei L."/>
            <person name="Liu L."/>
            <person name="Feng Y."/>
            <person name="Zong Z."/>
        </authorList>
    </citation>
    <scope>NUCLEOTIDE SEQUENCE [LARGE SCALE GENOMIC DNA]</scope>
    <source>
        <strain evidence="2 3">090646</strain>
    </source>
</reference>